<keyword evidence="5" id="KW-1185">Reference proteome</keyword>
<gene>
    <name evidence="3" type="ORF">MAPG_02308</name>
</gene>
<dbReference type="EMBL" id="GL876967">
    <property type="protein sequence ID" value="KLU83243.1"/>
    <property type="molecule type" value="Genomic_DNA"/>
</dbReference>
<keyword evidence="2" id="KW-0812">Transmembrane</keyword>
<evidence type="ECO:0000256" key="2">
    <source>
        <dbReference type="SAM" id="Phobius"/>
    </source>
</evidence>
<dbReference type="OrthoDB" id="10566926at2759"/>
<feature type="region of interest" description="Disordered" evidence="1">
    <location>
        <begin position="1"/>
        <end position="61"/>
    </location>
</feature>
<feature type="compositionally biased region" description="Polar residues" evidence="1">
    <location>
        <begin position="1"/>
        <end position="11"/>
    </location>
</feature>
<dbReference type="EMBL" id="ADBL01000582">
    <property type="status" value="NOT_ANNOTATED_CDS"/>
    <property type="molecule type" value="Genomic_DNA"/>
</dbReference>
<reference evidence="4" key="5">
    <citation type="submission" date="2015-06" db="UniProtKB">
        <authorList>
            <consortium name="EnsemblFungi"/>
        </authorList>
    </citation>
    <scope>IDENTIFICATION</scope>
    <source>
        <strain evidence="4">ATCC 64411</strain>
    </source>
</reference>
<accession>A0A0C4DR09</accession>
<keyword evidence="2" id="KW-1133">Transmembrane helix</keyword>
<dbReference type="EnsemblFungi" id="MAPG_02308T0">
    <property type="protein sequence ID" value="MAPG_02308T0"/>
    <property type="gene ID" value="MAPG_02308"/>
</dbReference>
<feature type="transmembrane region" description="Helical" evidence="2">
    <location>
        <begin position="92"/>
        <end position="116"/>
    </location>
</feature>
<feature type="compositionally biased region" description="Gly residues" evidence="1">
    <location>
        <begin position="45"/>
        <end position="55"/>
    </location>
</feature>
<dbReference type="VEuPathDB" id="FungiDB:MAPG_02308"/>
<dbReference type="AlphaFoldDB" id="A0A0C4DR09"/>
<evidence type="ECO:0000313" key="3">
    <source>
        <dbReference type="EMBL" id="KLU83243.1"/>
    </source>
</evidence>
<name>A0A0C4DR09_MAGP6</name>
<reference evidence="3" key="2">
    <citation type="submission" date="2010-05" db="EMBL/GenBank/DDBJ databases">
        <title>The Genome Sequence of Magnaporthe poae strain ATCC 64411.</title>
        <authorList>
            <consortium name="The Broad Institute Genome Sequencing Platform"/>
            <consortium name="Broad Institute Genome Sequencing Center for Infectious Disease"/>
            <person name="Ma L.-J."/>
            <person name="Dead R."/>
            <person name="Young S."/>
            <person name="Zeng Q."/>
            <person name="Koehrsen M."/>
            <person name="Alvarado L."/>
            <person name="Berlin A."/>
            <person name="Chapman S.B."/>
            <person name="Chen Z."/>
            <person name="Freedman E."/>
            <person name="Gellesch M."/>
            <person name="Goldberg J."/>
            <person name="Griggs A."/>
            <person name="Gujja S."/>
            <person name="Heilman E.R."/>
            <person name="Heiman D."/>
            <person name="Hepburn T."/>
            <person name="Howarth C."/>
            <person name="Jen D."/>
            <person name="Larson L."/>
            <person name="Mehta T."/>
            <person name="Neiman D."/>
            <person name="Pearson M."/>
            <person name="Roberts A."/>
            <person name="Saif S."/>
            <person name="Shea T."/>
            <person name="Shenoy N."/>
            <person name="Sisk P."/>
            <person name="Stolte C."/>
            <person name="Sykes S."/>
            <person name="Walk T."/>
            <person name="White J."/>
            <person name="Yandava C."/>
            <person name="Haas B."/>
            <person name="Nusbaum C."/>
            <person name="Birren B."/>
        </authorList>
    </citation>
    <scope>NUCLEOTIDE SEQUENCE</scope>
    <source>
        <strain evidence="3">ATCC 64411</strain>
    </source>
</reference>
<sequence>MPSSPAYSHSSFAPFDPTQKQELLDGRGGDVTSPRESSPTYLSPYGGGASPGTGVDGYNSSNSAEWIPMRRPLPPMGAVAAAQSRRRRRLRMVAFCLAPMLLFVVVGILVIVLGLMRPATIPA</sequence>
<evidence type="ECO:0000256" key="1">
    <source>
        <dbReference type="SAM" id="MobiDB-lite"/>
    </source>
</evidence>
<evidence type="ECO:0000313" key="5">
    <source>
        <dbReference type="Proteomes" id="UP000011715"/>
    </source>
</evidence>
<keyword evidence="2" id="KW-0472">Membrane</keyword>
<reference evidence="5" key="1">
    <citation type="submission" date="2010-05" db="EMBL/GenBank/DDBJ databases">
        <title>The genome sequence of Magnaporthe poae strain ATCC 64411.</title>
        <authorList>
            <person name="Ma L.-J."/>
            <person name="Dead R."/>
            <person name="Young S."/>
            <person name="Zeng Q."/>
            <person name="Koehrsen M."/>
            <person name="Alvarado L."/>
            <person name="Berlin A."/>
            <person name="Chapman S.B."/>
            <person name="Chen Z."/>
            <person name="Freedman E."/>
            <person name="Gellesch M."/>
            <person name="Goldberg J."/>
            <person name="Griggs A."/>
            <person name="Gujja S."/>
            <person name="Heilman E.R."/>
            <person name="Heiman D."/>
            <person name="Hepburn T."/>
            <person name="Howarth C."/>
            <person name="Jen D."/>
            <person name="Larson L."/>
            <person name="Mehta T."/>
            <person name="Neiman D."/>
            <person name="Pearson M."/>
            <person name="Roberts A."/>
            <person name="Saif S."/>
            <person name="Shea T."/>
            <person name="Shenoy N."/>
            <person name="Sisk P."/>
            <person name="Stolte C."/>
            <person name="Sykes S."/>
            <person name="Walk T."/>
            <person name="White J."/>
            <person name="Yandava C."/>
            <person name="Haas B."/>
            <person name="Nusbaum C."/>
            <person name="Birren B."/>
        </authorList>
    </citation>
    <scope>NUCLEOTIDE SEQUENCE [LARGE SCALE GENOMIC DNA]</scope>
    <source>
        <strain evidence="5">ATCC 64411 / 73-15</strain>
    </source>
</reference>
<dbReference type="Proteomes" id="UP000011715">
    <property type="component" value="Unassembled WGS sequence"/>
</dbReference>
<reference evidence="3" key="3">
    <citation type="submission" date="2011-03" db="EMBL/GenBank/DDBJ databases">
        <title>Annotation of Magnaporthe poae ATCC 64411.</title>
        <authorList>
            <person name="Ma L.-J."/>
            <person name="Dead R."/>
            <person name="Young S.K."/>
            <person name="Zeng Q."/>
            <person name="Gargeya S."/>
            <person name="Fitzgerald M."/>
            <person name="Haas B."/>
            <person name="Abouelleil A."/>
            <person name="Alvarado L."/>
            <person name="Arachchi H.M."/>
            <person name="Berlin A."/>
            <person name="Brown A."/>
            <person name="Chapman S.B."/>
            <person name="Chen Z."/>
            <person name="Dunbar C."/>
            <person name="Freedman E."/>
            <person name="Gearin G."/>
            <person name="Gellesch M."/>
            <person name="Goldberg J."/>
            <person name="Griggs A."/>
            <person name="Gujja S."/>
            <person name="Heiman D."/>
            <person name="Howarth C."/>
            <person name="Larson L."/>
            <person name="Lui A."/>
            <person name="MacDonald P.J.P."/>
            <person name="Mehta T."/>
            <person name="Montmayeur A."/>
            <person name="Murphy C."/>
            <person name="Neiman D."/>
            <person name="Pearson M."/>
            <person name="Priest M."/>
            <person name="Roberts A."/>
            <person name="Saif S."/>
            <person name="Shea T."/>
            <person name="Shenoy N."/>
            <person name="Sisk P."/>
            <person name="Stolte C."/>
            <person name="Sykes S."/>
            <person name="Yandava C."/>
            <person name="Wortman J."/>
            <person name="Nusbaum C."/>
            <person name="Birren B."/>
        </authorList>
    </citation>
    <scope>NUCLEOTIDE SEQUENCE</scope>
    <source>
        <strain evidence="3">ATCC 64411</strain>
    </source>
</reference>
<organism evidence="4 5">
    <name type="scientific">Magnaporthiopsis poae (strain ATCC 64411 / 73-15)</name>
    <name type="common">Kentucky bluegrass fungus</name>
    <name type="synonym">Magnaporthe poae</name>
    <dbReference type="NCBI Taxonomy" id="644358"/>
    <lineage>
        <taxon>Eukaryota</taxon>
        <taxon>Fungi</taxon>
        <taxon>Dikarya</taxon>
        <taxon>Ascomycota</taxon>
        <taxon>Pezizomycotina</taxon>
        <taxon>Sordariomycetes</taxon>
        <taxon>Sordariomycetidae</taxon>
        <taxon>Magnaporthales</taxon>
        <taxon>Magnaporthaceae</taxon>
        <taxon>Magnaporthiopsis</taxon>
    </lineage>
</organism>
<dbReference type="eggNOG" id="ENOG502RMPR">
    <property type="taxonomic scope" value="Eukaryota"/>
</dbReference>
<protein>
    <submittedName>
        <fullName evidence="3 4">Uncharacterized protein</fullName>
    </submittedName>
</protein>
<proteinExistence type="predicted"/>
<evidence type="ECO:0000313" key="4">
    <source>
        <dbReference type="EnsemblFungi" id="MAPG_02308T0"/>
    </source>
</evidence>
<reference evidence="4" key="4">
    <citation type="journal article" date="2015" name="G3 (Bethesda)">
        <title>Genome sequences of three phytopathogenic species of the Magnaporthaceae family of fungi.</title>
        <authorList>
            <person name="Okagaki L.H."/>
            <person name="Nunes C.C."/>
            <person name="Sailsbery J."/>
            <person name="Clay B."/>
            <person name="Brown D."/>
            <person name="John T."/>
            <person name="Oh Y."/>
            <person name="Young N."/>
            <person name="Fitzgerald M."/>
            <person name="Haas B.J."/>
            <person name="Zeng Q."/>
            <person name="Young S."/>
            <person name="Adiconis X."/>
            <person name="Fan L."/>
            <person name="Levin J.Z."/>
            <person name="Mitchell T.K."/>
            <person name="Okubara P.A."/>
            <person name="Farman M.L."/>
            <person name="Kohn L.M."/>
            <person name="Birren B."/>
            <person name="Ma L.-J."/>
            <person name="Dean R.A."/>
        </authorList>
    </citation>
    <scope>NUCLEOTIDE SEQUENCE</scope>
    <source>
        <strain evidence="4">ATCC 64411 / 73-15</strain>
    </source>
</reference>